<dbReference type="Proteomes" id="UP000076335">
    <property type="component" value="Unassembled WGS sequence"/>
</dbReference>
<dbReference type="Gene3D" id="2.140.10.20">
    <property type="entry name" value="C-terminal (heme d1) domain of cytochrome cd1-nitrite reductase"/>
    <property type="match status" value="1"/>
</dbReference>
<feature type="domain" description="Cytochrome c" evidence="6">
    <location>
        <begin position="37"/>
        <end position="115"/>
    </location>
</feature>
<sequence length="536" mass="59103">MTTIVKAALARICLGTVLVSGLISTTNAFGQTALSSTQIADANALYATHCAACHNGDRLGGMGPALLPESLGKLRGNGISDVIRDGRAATQMPAFGETLAATEITLLADWLRQPMDRSPEWGMSEIVQSHDVFIDPAELPDKPKFEGDPLNLFTIVEAGDHHVTILNGDTFEPLDRFPTRFALHGGAKYSPDGRFVYLASRDGWVQMYDLYSLQTVAEIRVGLNTRNVAVSDDGRYVMAGNMLPHNLVLLDARDLMPIREFAVIGDDGKSSRVSAVYTAPPRQSFIVALKDLPEVWEISYADDPRPVYPGFVHNYEANMVEALDVQNGPFPVRRIHLDDGLDDFFFDQDYRHLIGAARNGRDGQVINLNVGRKVADIALEGMPHLGSGITFDYQGHSVLATPHLKDSKISVIDMESWQTIKTIATKGPGFFTRSHDNTPYAWVDVFFGPDKDVVHIIDKRTLEIVKTLRPEPGKVAAHVEFDRSGKHALLSIWDDDGAIIVYDAQTFEEIKRIPMKKPVGKYNVFNKITYSAGTSH</sequence>
<evidence type="ECO:0000313" key="8">
    <source>
        <dbReference type="Proteomes" id="UP000076335"/>
    </source>
</evidence>
<dbReference type="PANTHER" id="PTHR47197">
    <property type="entry name" value="PROTEIN NIRF"/>
    <property type="match status" value="1"/>
</dbReference>
<dbReference type="Pfam" id="PF02239">
    <property type="entry name" value="Cytochrom_D1"/>
    <property type="match status" value="2"/>
</dbReference>
<proteinExistence type="predicted"/>
<dbReference type="Gene3D" id="1.10.760.10">
    <property type="entry name" value="Cytochrome c-like domain"/>
    <property type="match status" value="1"/>
</dbReference>
<dbReference type="InterPro" id="IPR051200">
    <property type="entry name" value="Host-pathogen_enzymatic-act"/>
</dbReference>
<dbReference type="InterPro" id="IPR036909">
    <property type="entry name" value="Cyt_c-like_dom_sf"/>
</dbReference>
<evidence type="ECO:0000256" key="5">
    <source>
        <dbReference type="SAM" id="SignalP"/>
    </source>
</evidence>
<dbReference type="CDD" id="cd20777">
    <property type="entry name" value="8prop_heme-binding_NirN"/>
    <property type="match status" value="1"/>
</dbReference>
<evidence type="ECO:0000256" key="2">
    <source>
        <dbReference type="ARBA" id="ARBA00022723"/>
    </source>
</evidence>
<evidence type="ECO:0000256" key="4">
    <source>
        <dbReference type="PROSITE-ProRule" id="PRU00433"/>
    </source>
</evidence>
<dbReference type="InterPro" id="IPR011048">
    <property type="entry name" value="Haem_d1_sf"/>
</dbReference>
<dbReference type="SUPFAM" id="SSF46626">
    <property type="entry name" value="Cytochrome c"/>
    <property type="match status" value="1"/>
</dbReference>
<dbReference type="EMBL" id="LPVY01000002">
    <property type="protein sequence ID" value="KZB68964.1"/>
    <property type="molecule type" value="Genomic_DNA"/>
</dbReference>
<keyword evidence="5" id="KW-0732">Signal</keyword>
<dbReference type="PANTHER" id="PTHR47197:SF3">
    <property type="entry name" value="DIHYDRO-HEME D1 DEHYDROGENASE"/>
    <property type="match status" value="1"/>
</dbReference>
<dbReference type="InterPro" id="IPR003143">
    <property type="entry name" value="Cyt_cd1_C_sf"/>
</dbReference>
<feature type="signal peptide" evidence="5">
    <location>
        <begin position="1"/>
        <end position="28"/>
    </location>
</feature>
<keyword evidence="2 4" id="KW-0479">Metal-binding</keyword>
<evidence type="ECO:0000256" key="1">
    <source>
        <dbReference type="ARBA" id="ARBA00022617"/>
    </source>
</evidence>
<dbReference type="InterPro" id="IPR009056">
    <property type="entry name" value="Cyt_c-like_dom"/>
</dbReference>
<name>A0A154LAH8_9PROT</name>
<keyword evidence="3 4" id="KW-0408">Iron</keyword>
<dbReference type="Pfam" id="PF13442">
    <property type="entry name" value="Cytochrome_CBB3"/>
    <property type="match status" value="1"/>
</dbReference>
<reference evidence="7 8" key="1">
    <citation type="submission" date="2015-12" db="EMBL/GenBank/DDBJ databases">
        <title>Genome sequence of Thalassospira lucentensis MCCC 1A02072.</title>
        <authorList>
            <person name="Lu L."/>
            <person name="Lai Q."/>
            <person name="Shao Z."/>
            <person name="Qian P."/>
        </authorList>
    </citation>
    <scope>NUCLEOTIDE SEQUENCE [LARGE SCALE GENOMIC DNA]</scope>
    <source>
        <strain evidence="7 8">MCCC 1A02072</strain>
    </source>
</reference>
<dbReference type="GO" id="GO:0046872">
    <property type="term" value="F:metal ion binding"/>
    <property type="evidence" value="ECO:0007669"/>
    <property type="project" value="UniProtKB-KW"/>
</dbReference>
<organism evidence="7 8">
    <name type="scientific">Thalassospira lucentensis</name>
    <dbReference type="NCBI Taxonomy" id="168935"/>
    <lineage>
        <taxon>Bacteria</taxon>
        <taxon>Pseudomonadati</taxon>
        <taxon>Pseudomonadota</taxon>
        <taxon>Alphaproteobacteria</taxon>
        <taxon>Rhodospirillales</taxon>
        <taxon>Thalassospiraceae</taxon>
        <taxon>Thalassospira</taxon>
    </lineage>
</organism>
<keyword evidence="1 4" id="KW-0349">Heme</keyword>
<dbReference type="OrthoDB" id="5290932at2"/>
<dbReference type="GO" id="GO:0020037">
    <property type="term" value="F:heme binding"/>
    <property type="evidence" value="ECO:0007669"/>
    <property type="project" value="InterPro"/>
</dbReference>
<dbReference type="PROSITE" id="PS51007">
    <property type="entry name" value="CYTC"/>
    <property type="match status" value="1"/>
</dbReference>
<gene>
    <name evidence="7" type="ORF">AUP42_08620</name>
</gene>
<comment type="caution">
    <text evidence="7">The sequence shown here is derived from an EMBL/GenBank/DDBJ whole genome shotgun (WGS) entry which is preliminary data.</text>
</comment>
<evidence type="ECO:0000256" key="3">
    <source>
        <dbReference type="ARBA" id="ARBA00023004"/>
    </source>
</evidence>
<dbReference type="AlphaFoldDB" id="A0A154LAH8"/>
<protein>
    <submittedName>
        <fullName evidence="7">Cytochrome C oxidase Cbb3</fullName>
    </submittedName>
</protein>
<dbReference type="SUPFAM" id="SSF51004">
    <property type="entry name" value="C-terminal (heme d1) domain of cytochrome cd1-nitrite reductase"/>
    <property type="match status" value="1"/>
</dbReference>
<dbReference type="RefSeq" id="WP_062947880.1">
    <property type="nucleotide sequence ID" value="NZ_LPVY01000002.1"/>
</dbReference>
<dbReference type="GO" id="GO:0009055">
    <property type="term" value="F:electron transfer activity"/>
    <property type="evidence" value="ECO:0007669"/>
    <property type="project" value="InterPro"/>
</dbReference>
<accession>A0A154LAH8</accession>
<evidence type="ECO:0000259" key="6">
    <source>
        <dbReference type="PROSITE" id="PS51007"/>
    </source>
</evidence>
<feature type="chain" id="PRO_5007597010" evidence="5">
    <location>
        <begin position="29"/>
        <end position="536"/>
    </location>
</feature>
<evidence type="ECO:0000313" key="7">
    <source>
        <dbReference type="EMBL" id="KZB68964.1"/>
    </source>
</evidence>